<dbReference type="InterPro" id="IPR050640">
    <property type="entry name" value="Bact_2-comp_sensor_kinase"/>
</dbReference>
<evidence type="ECO:0000256" key="8">
    <source>
        <dbReference type="ARBA" id="ARBA00022840"/>
    </source>
</evidence>
<name>A0A221MGA8_9BACI</name>
<evidence type="ECO:0000256" key="9">
    <source>
        <dbReference type="ARBA" id="ARBA00022989"/>
    </source>
</evidence>
<keyword evidence="9 12" id="KW-1133">Transmembrane helix</keyword>
<evidence type="ECO:0000256" key="6">
    <source>
        <dbReference type="ARBA" id="ARBA00022741"/>
    </source>
</evidence>
<evidence type="ECO:0000256" key="4">
    <source>
        <dbReference type="ARBA" id="ARBA00022679"/>
    </source>
</evidence>
<evidence type="ECO:0000256" key="1">
    <source>
        <dbReference type="ARBA" id="ARBA00004651"/>
    </source>
</evidence>
<dbReference type="EMBL" id="CP022437">
    <property type="protein sequence ID" value="ASN06696.1"/>
    <property type="molecule type" value="Genomic_DNA"/>
</dbReference>
<feature type="transmembrane region" description="Helical" evidence="12">
    <location>
        <begin position="305"/>
        <end position="323"/>
    </location>
</feature>
<keyword evidence="11 12" id="KW-0472">Membrane</keyword>
<evidence type="ECO:0000256" key="11">
    <source>
        <dbReference type="ARBA" id="ARBA00023136"/>
    </source>
</evidence>
<dbReference type="Gene3D" id="6.10.340.10">
    <property type="match status" value="1"/>
</dbReference>
<dbReference type="Gene3D" id="3.30.565.10">
    <property type="entry name" value="Histidine kinase-like ATPase, C-terminal domain"/>
    <property type="match status" value="1"/>
</dbReference>
<dbReference type="SMART" id="SM00304">
    <property type="entry name" value="HAMP"/>
    <property type="match status" value="1"/>
</dbReference>
<dbReference type="GO" id="GO:0005886">
    <property type="term" value="C:plasma membrane"/>
    <property type="evidence" value="ECO:0007669"/>
    <property type="project" value="UniProtKB-SubCell"/>
</dbReference>
<keyword evidence="2" id="KW-1003">Cell membrane</keyword>
<dbReference type="PANTHER" id="PTHR34220:SF11">
    <property type="entry name" value="SENSOR PROTEIN KINASE HPTS"/>
    <property type="match status" value="1"/>
</dbReference>
<dbReference type="Pfam" id="PF02518">
    <property type="entry name" value="HATPase_c"/>
    <property type="match status" value="1"/>
</dbReference>
<dbReference type="Proteomes" id="UP000204391">
    <property type="component" value="Chromosome"/>
</dbReference>
<comment type="subcellular location">
    <subcellularLocation>
        <location evidence="1">Cell membrane</location>
        <topology evidence="1">Multi-pass membrane protein</topology>
    </subcellularLocation>
</comment>
<gene>
    <name evidence="14" type="ORF">CFK40_17580</name>
</gene>
<dbReference type="OrthoDB" id="9776552at2"/>
<keyword evidence="3" id="KW-0597">Phosphoprotein</keyword>
<evidence type="ECO:0000256" key="7">
    <source>
        <dbReference type="ARBA" id="ARBA00022777"/>
    </source>
</evidence>
<dbReference type="PANTHER" id="PTHR34220">
    <property type="entry name" value="SENSOR HISTIDINE KINASE YPDA"/>
    <property type="match status" value="1"/>
</dbReference>
<dbReference type="SUPFAM" id="SSF158472">
    <property type="entry name" value="HAMP domain-like"/>
    <property type="match status" value="1"/>
</dbReference>
<sequence length="595" mass="70015">MKRITQKFLGLSLRQRLIISAIICVLLPSFITFFVSNYLTEEELEKRAVNQSENTLRLLDLRVSKYFDDILYVSNYLQYNNEINKILMESQNKNNSTSEQRAIQHIKISRHLENITNLLPPFYITILMENGFYYTNYPTYEYNPKNFYDSRWINKVSDLNFYETYWVGTHSTYIKFQKDKQPYLITIARNLKITEDANAYTILSINEKEISNMFREFTSNHKQKLMLIDANGTILSSQNEKKIKEKFDFQRQIDNNQLNYSVVNYKNKDYLLVSRPMSYAGWNLVSLVPYKQTVGNINTIARTTLLLQFFFFAIFLIILIYLVRKFTKPIIKLSRVTKEVENGNLQVRSGIKGKGDIAVLSYSFDQMLDKIEDMINQIKVEERGKRRAELEMLQAQINPHFLFNTLNSLRLKIMLNGDKENAKLIQSLSSLLRMTINRNNEFIYLYEEIEVVDHYVTLMNFRRKDFVELIIDLDSDASMEEVPRFFLQPIIENAIIHGFDQKGGTINVSAWIEKDLLNISLKDSGKGMDNEELHRLKEQFITGEYHPTGNKVSFTGIGVNNVYQRLLMIYGEKFRMEIDSQLFEGTEFVFYIPRK</sequence>
<dbReference type="GO" id="GO:0000155">
    <property type="term" value="F:phosphorelay sensor kinase activity"/>
    <property type="evidence" value="ECO:0007669"/>
    <property type="project" value="InterPro"/>
</dbReference>
<dbReference type="InterPro" id="IPR003594">
    <property type="entry name" value="HATPase_dom"/>
</dbReference>
<evidence type="ECO:0000259" key="13">
    <source>
        <dbReference type="PROSITE" id="PS50885"/>
    </source>
</evidence>
<evidence type="ECO:0000256" key="2">
    <source>
        <dbReference type="ARBA" id="ARBA00022475"/>
    </source>
</evidence>
<dbReference type="GO" id="GO:0005524">
    <property type="term" value="F:ATP binding"/>
    <property type="evidence" value="ECO:0007669"/>
    <property type="project" value="UniProtKB-KW"/>
</dbReference>
<organism evidence="14 15">
    <name type="scientific">Virgibacillus necropolis</name>
    <dbReference type="NCBI Taxonomy" id="163877"/>
    <lineage>
        <taxon>Bacteria</taxon>
        <taxon>Bacillati</taxon>
        <taxon>Bacillota</taxon>
        <taxon>Bacilli</taxon>
        <taxon>Bacillales</taxon>
        <taxon>Bacillaceae</taxon>
        <taxon>Virgibacillus</taxon>
    </lineage>
</organism>
<dbReference type="AlphaFoldDB" id="A0A221MGA8"/>
<proteinExistence type="predicted"/>
<dbReference type="Gene3D" id="3.30.450.20">
    <property type="entry name" value="PAS domain"/>
    <property type="match status" value="2"/>
</dbReference>
<feature type="transmembrane region" description="Helical" evidence="12">
    <location>
        <begin position="21"/>
        <end position="39"/>
    </location>
</feature>
<dbReference type="Pfam" id="PF00672">
    <property type="entry name" value="HAMP"/>
    <property type="match status" value="1"/>
</dbReference>
<keyword evidence="4" id="KW-0808">Transferase</keyword>
<keyword evidence="5 12" id="KW-0812">Transmembrane</keyword>
<dbReference type="InterPro" id="IPR010559">
    <property type="entry name" value="Sig_transdc_His_kin_internal"/>
</dbReference>
<keyword evidence="6" id="KW-0547">Nucleotide-binding</keyword>
<evidence type="ECO:0000256" key="3">
    <source>
        <dbReference type="ARBA" id="ARBA00022553"/>
    </source>
</evidence>
<evidence type="ECO:0000256" key="12">
    <source>
        <dbReference type="SAM" id="Phobius"/>
    </source>
</evidence>
<keyword evidence="7 14" id="KW-0418">Kinase</keyword>
<dbReference type="CDD" id="cd06225">
    <property type="entry name" value="HAMP"/>
    <property type="match status" value="1"/>
</dbReference>
<protein>
    <submittedName>
        <fullName evidence="14">Two-component sensor histidine kinase</fullName>
    </submittedName>
</protein>
<reference evidence="14 15" key="1">
    <citation type="journal article" date="2003" name="Int. J. Syst. Evol. Microbiol.">
        <title>Virgibacillus carmonensis sp. nov., Virgibacillus necropolis sp. nov. and Virgibacillus picturae sp. nov., three novel species isolated from deteriorated mural paintings, transfer of the species of the genus salibacillus to Virgibacillus, as Virgibacillus marismortui comb. nov. and Virgibacillus salexigens comb. nov., and emended description of the genus Virgibacillus.</title>
        <authorList>
            <person name="Heyrman J."/>
            <person name="Logan N.A."/>
            <person name="Busse H.J."/>
            <person name="Balcaen A."/>
            <person name="Lebbe L."/>
            <person name="Rodriguez-Diaz M."/>
            <person name="Swings J."/>
            <person name="De Vos P."/>
        </authorList>
    </citation>
    <scope>NUCLEOTIDE SEQUENCE [LARGE SCALE GENOMIC DNA]</scope>
    <source>
        <strain evidence="14 15">LMG 19488</strain>
    </source>
</reference>
<dbReference type="InterPro" id="IPR036890">
    <property type="entry name" value="HATPase_C_sf"/>
</dbReference>
<dbReference type="Pfam" id="PF06580">
    <property type="entry name" value="His_kinase"/>
    <property type="match status" value="1"/>
</dbReference>
<evidence type="ECO:0000313" key="15">
    <source>
        <dbReference type="Proteomes" id="UP000204391"/>
    </source>
</evidence>
<dbReference type="KEGG" id="vne:CFK40_17580"/>
<dbReference type="SUPFAM" id="SSF55874">
    <property type="entry name" value="ATPase domain of HSP90 chaperone/DNA topoisomerase II/histidine kinase"/>
    <property type="match status" value="1"/>
</dbReference>
<keyword evidence="15" id="KW-1185">Reference proteome</keyword>
<evidence type="ECO:0000313" key="14">
    <source>
        <dbReference type="EMBL" id="ASN06696.1"/>
    </source>
</evidence>
<evidence type="ECO:0000256" key="5">
    <source>
        <dbReference type="ARBA" id="ARBA00022692"/>
    </source>
</evidence>
<feature type="domain" description="HAMP" evidence="13">
    <location>
        <begin position="324"/>
        <end position="376"/>
    </location>
</feature>
<accession>A0A221MGA8</accession>
<keyword evidence="8" id="KW-0067">ATP-binding</keyword>
<keyword evidence="10" id="KW-0902">Two-component regulatory system</keyword>
<evidence type="ECO:0000256" key="10">
    <source>
        <dbReference type="ARBA" id="ARBA00023012"/>
    </source>
</evidence>
<dbReference type="RefSeq" id="WP_089533692.1">
    <property type="nucleotide sequence ID" value="NZ_CP022437.1"/>
</dbReference>
<dbReference type="InterPro" id="IPR003660">
    <property type="entry name" value="HAMP_dom"/>
</dbReference>
<dbReference type="PROSITE" id="PS50885">
    <property type="entry name" value="HAMP"/>
    <property type="match status" value="1"/>
</dbReference>